<dbReference type="Gene3D" id="1.10.260.40">
    <property type="entry name" value="lambda repressor-like DNA-binding domains"/>
    <property type="match status" value="1"/>
</dbReference>
<evidence type="ECO:0000259" key="4">
    <source>
        <dbReference type="PROSITE" id="PS50932"/>
    </source>
</evidence>
<dbReference type="SUPFAM" id="SSF47413">
    <property type="entry name" value="lambda repressor-like DNA-binding domains"/>
    <property type="match status" value="1"/>
</dbReference>
<dbReference type="SUPFAM" id="SSF53822">
    <property type="entry name" value="Periplasmic binding protein-like I"/>
    <property type="match status" value="1"/>
</dbReference>
<dbReference type="SMART" id="SM00354">
    <property type="entry name" value="HTH_LACI"/>
    <property type="match status" value="1"/>
</dbReference>
<sequence>MSLRRDSAGGTLFDVARLAGVSAQTVSRVARGEANVAQHTREKVLTAMASVQYRPNRAARALRTGRFGVIGLLTQHIWRTGEAYTSDGVVDEAAKLGYSVSLVQVHNPMSADVHQAVARLSQQEIDGLVIVQAGLASSEHLALPEGLAVASADLGSNAYPLVVSDHQQGVRAAVHHLLALGHPTVHHITGASDSRSAHRRQRLWEDALREAGAPIPAPIPGDWTAHSGYEAGIRIADRREVSAVFAANDEVALGLIRAFTERGIGVPDEISVVGYDGIELAEFSAPPLTTVRQDFHRVGTAMVQLIHQQLTSELTTSQVIVPTELIVRSSTGPWRPRG</sequence>
<dbReference type="InterPro" id="IPR046335">
    <property type="entry name" value="LacI/GalR-like_sensor"/>
</dbReference>
<evidence type="ECO:0000256" key="3">
    <source>
        <dbReference type="ARBA" id="ARBA00023163"/>
    </source>
</evidence>
<dbReference type="Proteomes" id="UP001230145">
    <property type="component" value="Unassembled WGS sequence"/>
</dbReference>
<dbReference type="PROSITE" id="PS50932">
    <property type="entry name" value="HTH_LACI_2"/>
    <property type="match status" value="1"/>
</dbReference>
<accession>A0ABT9PHH6</accession>
<name>A0ABT9PHH6_9ACTO</name>
<dbReference type="EMBL" id="JAUSQL010000001">
    <property type="protein sequence ID" value="MDP9832163.1"/>
    <property type="molecule type" value="Genomic_DNA"/>
</dbReference>
<protein>
    <submittedName>
        <fullName evidence="5">DNA-binding LacI/PurR family transcriptional regulator</fullName>
    </submittedName>
</protein>
<dbReference type="GO" id="GO:0003677">
    <property type="term" value="F:DNA binding"/>
    <property type="evidence" value="ECO:0007669"/>
    <property type="project" value="UniProtKB-KW"/>
</dbReference>
<proteinExistence type="predicted"/>
<keyword evidence="6" id="KW-1185">Reference proteome</keyword>
<dbReference type="InterPro" id="IPR010982">
    <property type="entry name" value="Lambda_DNA-bd_dom_sf"/>
</dbReference>
<dbReference type="PANTHER" id="PTHR30146">
    <property type="entry name" value="LACI-RELATED TRANSCRIPTIONAL REPRESSOR"/>
    <property type="match status" value="1"/>
</dbReference>
<evidence type="ECO:0000256" key="1">
    <source>
        <dbReference type="ARBA" id="ARBA00023015"/>
    </source>
</evidence>
<dbReference type="CDD" id="cd01574">
    <property type="entry name" value="PBP1_LacI"/>
    <property type="match status" value="1"/>
</dbReference>
<reference evidence="5 6" key="1">
    <citation type="submission" date="2023-07" db="EMBL/GenBank/DDBJ databases">
        <title>Sequencing the genomes of 1000 actinobacteria strains.</title>
        <authorList>
            <person name="Klenk H.-P."/>
        </authorList>
    </citation>
    <scope>NUCLEOTIDE SEQUENCE [LARGE SCALE GENOMIC DNA]</scope>
    <source>
        <strain evidence="5 6">DSM 19515</strain>
    </source>
</reference>
<comment type="caution">
    <text evidence="5">The sequence shown here is derived from an EMBL/GenBank/DDBJ whole genome shotgun (WGS) entry which is preliminary data.</text>
</comment>
<keyword evidence="3" id="KW-0804">Transcription</keyword>
<dbReference type="Pfam" id="PF13377">
    <property type="entry name" value="Peripla_BP_3"/>
    <property type="match status" value="1"/>
</dbReference>
<dbReference type="Pfam" id="PF00356">
    <property type="entry name" value="LacI"/>
    <property type="match status" value="1"/>
</dbReference>
<feature type="domain" description="HTH lacI-type" evidence="4">
    <location>
        <begin position="11"/>
        <end position="64"/>
    </location>
</feature>
<keyword evidence="2 5" id="KW-0238">DNA-binding</keyword>
<dbReference type="CDD" id="cd01392">
    <property type="entry name" value="HTH_LacI"/>
    <property type="match status" value="1"/>
</dbReference>
<dbReference type="Gene3D" id="3.40.50.2300">
    <property type="match status" value="2"/>
</dbReference>
<dbReference type="InterPro" id="IPR000843">
    <property type="entry name" value="HTH_LacI"/>
</dbReference>
<keyword evidence="1" id="KW-0805">Transcription regulation</keyword>
<organism evidence="5 6">
    <name type="scientific">Trueperella abortisuis</name>
    <dbReference type="NCBI Taxonomy" id="445930"/>
    <lineage>
        <taxon>Bacteria</taxon>
        <taxon>Bacillati</taxon>
        <taxon>Actinomycetota</taxon>
        <taxon>Actinomycetes</taxon>
        <taxon>Actinomycetales</taxon>
        <taxon>Actinomycetaceae</taxon>
        <taxon>Trueperella</taxon>
    </lineage>
</organism>
<dbReference type="InterPro" id="IPR028082">
    <property type="entry name" value="Peripla_BP_I"/>
</dbReference>
<dbReference type="PANTHER" id="PTHR30146:SF153">
    <property type="entry name" value="LACTOSE OPERON REPRESSOR"/>
    <property type="match status" value="1"/>
</dbReference>
<gene>
    <name evidence="5" type="ORF">J2S45_000842</name>
</gene>
<evidence type="ECO:0000256" key="2">
    <source>
        <dbReference type="ARBA" id="ARBA00023125"/>
    </source>
</evidence>
<evidence type="ECO:0000313" key="5">
    <source>
        <dbReference type="EMBL" id="MDP9832163.1"/>
    </source>
</evidence>
<evidence type="ECO:0000313" key="6">
    <source>
        <dbReference type="Proteomes" id="UP001230145"/>
    </source>
</evidence>
<dbReference type="RefSeq" id="WP_296931656.1">
    <property type="nucleotide sequence ID" value="NZ_JAUSQL010000001.1"/>
</dbReference>